<feature type="domain" description="ZZ-type" evidence="7">
    <location>
        <begin position="18"/>
        <end position="74"/>
    </location>
</feature>
<name>A0A814DBE5_9BILA</name>
<evidence type="ECO:0000256" key="3">
    <source>
        <dbReference type="ARBA" id="ARBA00022833"/>
    </source>
</evidence>
<dbReference type="Proteomes" id="UP000681722">
    <property type="component" value="Unassembled WGS sequence"/>
</dbReference>
<dbReference type="PROSITE" id="PS01357">
    <property type="entry name" value="ZF_ZZ_1"/>
    <property type="match status" value="2"/>
</dbReference>
<dbReference type="GO" id="GO:0005524">
    <property type="term" value="F:ATP binding"/>
    <property type="evidence" value="ECO:0007669"/>
    <property type="project" value="UniProtKB-UniRule"/>
</dbReference>
<dbReference type="SMART" id="SM00291">
    <property type="entry name" value="ZnF_ZZ"/>
    <property type="match status" value="2"/>
</dbReference>
<dbReference type="AlphaFoldDB" id="A0A814DBE5"/>
<keyword evidence="1" id="KW-0479">Metal-binding</keyword>
<dbReference type="Gene3D" id="1.10.510.10">
    <property type="entry name" value="Transferase(Phosphotransferase) domain 1"/>
    <property type="match status" value="1"/>
</dbReference>
<dbReference type="CDD" id="cd02338">
    <property type="entry name" value="ZZ_PCMF_like"/>
    <property type="match status" value="2"/>
</dbReference>
<dbReference type="OrthoDB" id="4062651at2759"/>
<reference evidence="9" key="1">
    <citation type="submission" date="2021-02" db="EMBL/GenBank/DDBJ databases">
        <authorList>
            <person name="Nowell W R."/>
        </authorList>
    </citation>
    <scope>NUCLEOTIDE SEQUENCE</scope>
</reference>
<evidence type="ECO:0000313" key="9">
    <source>
        <dbReference type="EMBL" id="CAF0951973.1"/>
    </source>
</evidence>
<feature type="binding site" evidence="5">
    <location>
        <position position="193"/>
    </location>
    <ligand>
        <name>ATP</name>
        <dbReference type="ChEBI" id="CHEBI:30616"/>
    </ligand>
</feature>
<keyword evidence="12" id="KW-1185">Reference proteome</keyword>
<dbReference type="PANTHER" id="PTHR44329">
    <property type="entry name" value="SERINE/THREONINE-PROTEIN KINASE TNNI3K-RELATED"/>
    <property type="match status" value="1"/>
</dbReference>
<keyword evidence="3" id="KW-0862">Zinc</keyword>
<dbReference type="Pfam" id="PF07714">
    <property type="entry name" value="PK_Tyr_Ser-Thr"/>
    <property type="match status" value="1"/>
</dbReference>
<dbReference type="Proteomes" id="UP000682733">
    <property type="component" value="Unassembled WGS sequence"/>
</dbReference>
<accession>A0A814DBE5</accession>
<dbReference type="PROSITE" id="PS50135">
    <property type="entry name" value="ZF_ZZ_2"/>
    <property type="match status" value="2"/>
</dbReference>
<gene>
    <name evidence="9" type="ORF">GPM918_LOCUS11295</name>
    <name evidence="8" type="ORF">OVA965_LOCUS7702</name>
    <name evidence="11" type="ORF">SRO942_LOCUS11294</name>
    <name evidence="10" type="ORF">TMI583_LOCUS7697</name>
</gene>
<dbReference type="Gene3D" id="3.30.60.90">
    <property type="match status" value="2"/>
</dbReference>
<evidence type="ECO:0000259" key="6">
    <source>
        <dbReference type="PROSITE" id="PS50011"/>
    </source>
</evidence>
<evidence type="ECO:0000259" key="7">
    <source>
        <dbReference type="PROSITE" id="PS50135"/>
    </source>
</evidence>
<dbReference type="SUPFAM" id="SSF56112">
    <property type="entry name" value="Protein kinase-like (PK-like)"/>
    <property type="match status" value="1"/>
</dbReference>
<dbReference type="SMART" id="SM00219">
    <property type="entry name" value="TyrKc"/>
    <property type="match status" value="1"/>
</dbReference>
<dbReference type="EMBL" id="CAJOBC010002325">
    <property type="protein sequence ID" value="CAF3727592.1"/>
    <property type="molecule type" value="Genomic_DNA"/>
</dbReference>
<evidence type="ECO:0000313" key="11">
    <source>
        <dbReference type="EMBL" id="CAF3727592.1"/>
    </source>
</evidence>
<dbReference type="Proteomes" id="UP000663829">
    <property type="component" value="Unassembled WGS sequence"/>
</dbReference>
<dbReference type="SUPFAM" id="SSF57850">
    <property type="entry name" value="RING/U-box"/>
    <property type="match status" value="2"/>
</dbReference>
<dbReference type="PROSITE" id="PS00109">
    <property type="entry name" value="PROTEIN_KINASE_TYR"/>
    <property type="match status" value="1"/>
</dbReference>
<evidence type="ECO:0000256" key="4">
    <source>
        <dbReference type="PROSITE-ProRule" id="PRU00228"/>
    </source>
</evidence>
<dbReference type="InterPro" id="IPR020635">
    <property type="entry name" value="Tyr_kinase_cat_dom"/>
</dbReference>
<evidence type="ECO:0000256" key="1">
    <source>
        <dbReference type="ARBA" id="ARBA00022723"/>
    </source>
</evidence>
<dbReference type="Pfam" id="PF00569">
    <property type="entry name" value="ZZ"/>
    <property type="match status" value="2"/>
</dbReference>
<comment type="caution">
    <text evidence="9">The sequence shown here is derived from an EMBL/GenBank/DDBJ whole genome shotgun (WGS) entry which is preliminary data.</text>
</comment>
<dbReference type="PROSITE" id="PS00107">
    <property type="entry name" value="PROTEIN_KINASE_ATP"/>
    <property type="match status" value="1"/>
</dbReference>
<dbReference type="InterPro" id="IPR008266">
    <property type="entry name" value="Tyr_kinase_AS"/>
</dbReference>
<dbReference type="Proteomes" id="UP000677228">
    <property type="component" value="Unassembled WGS sequence"/>
</dbReference>
<dbReference type="EMBL" id="CAJOBA010002490">
    <property type="protein sequence ID" value="CAF3647187.1"/>
    <property type="molecule type" value="Genomic_DNA"/>
</dbReference>
<keyword evidence="5" id="KW-0547">Nucleotide-binding</keyword>
<dbReference type="CDD" id="cd00180">
    <property type="entry name" value="PKc"/>
    <property type="match status" value="1"/>
</dbReference>
<dbReference type="EMBL" id="CAJNOQ010002326">
    <property type="protein sequence ID" value="CAF0951973.1"/>
    <property type="molecule type" value="Genomic_DNA"/>
</dbReference>
<dbReference type="PROSITE" id="PS50011">
    <property type="entry name" value="PROTEIN_KINASE_DOM"/>
    <property type="match status" value="1"/>
</dbReference>
<dbReference type="GO" id="GO:0004674">
    <property type="term" value="F:protein serine/threonine kinase activity"/>
    <property type="evidence" value="ECO:0007669"/>
    <property type="project" value="TreeGrafter"/>
</dbReference>
<dbReference type="InterPro" id="IPR011009">
    <property type="entry name" value="Kinase-like_dom_sf"/>
</dbReference>
<evidence type="ECO:0000313" key="12">
    <source>
        <dbReference type="Proteomes" id="UP000663829"/>
    </source>
</evidence>
<keyword evidence="2 4" id="KW-0863">Zinc-finger</keyword>
<dbReference type="GO" id="GO:0008270">
    <property type="term" value="F:zinc ion binding"/>
    <property type="evidence" value="ECO:0007669"/>
    <property type="project" value="UniProtKB-KW"/>
</dbReference>
<evidence type="ECO:0000313" key="8">
    <source>
        <dbReference type="EMBL" id="CAF0862387.1"/>
    </source>
</evidence>
<organism evidence="9 12">
    <name type="scientific">Didymodactylos carnosus</name>
    <dbReference type="NCBI Taxonomy" id="1234261"/>
    <lineage>
        <taxon>Eukaryota</taxon>
        <taxon>Metazoa</taxon>
        <taxon>Spiralia</taxon>
        <taxon>Gnathifera</taxon>
        <taxon>Rotifera</taxon>
        <taxon>Eurotatoria</taxon>
        <taxon>Bdelloidea</taxon>
        <taxon>Philodinida</taxon>
        <taxon>Philodinidae</taxon>
        <taxon>Didymodactylos</taxon>
    </lineage>
</organism>
<feature type="domain" description="Protein kinase" evidence="6">
    <location>
        <begin position="164"/>
        <end position="414"/>
    </location>
</feature>
<dbReference type="InterPro" id="IPR043145">
    <property type="entry name" value="Znf_ZZ_sf"/>
</dbReference>
<dbReference type="InterPro" id="IPR000719">
    <property type="entry name" value="Prot_kinase_dom"/>
</dbReference>
<evidence type="ECO:0000256" key="2">
    <source>
        <dbReference type="ARBA" id="ARBA00022771"/>
    </source>
</evidence>
<dbReference type="InterPro" id="IPR017441">
    <property type="entry name" value="Protein_kinase_ATP_BS"/>
</dbReference>
<feature type="domain" description="ZZ-type" evidence="7">
    <location>
        <begin position="100"/>
        <end position="156"/>
    </location>
</feature>
<dbReference type="InterPro" id="IPR051681">
    <property type="entry name" value="Ser/Thr_Kinases-Pseudokinases"/>
</dbReference>
<dbReference type="EMBL" id="CAJNOK010002490">
    <property type="protein sequence ID" value="CAF0862387.1"/>
    <property type="molecule type" value="Genomic_DNA"/>
</dbReference>
<protein>
    <submittedName>
        <fullName evidence="9">Uncharacterized protein</fullName>
    </submittedName>
</protein>
<keyword evidence="5" id="KW-0067">ATP-binding</keyword>
<dbReference type="InterPro" id="IPR001245">
    <property type="entry name" value="Ser-Thr/Tyr_kinase_cat_dom"/>
</dbReference>
<sequence>MNTVLRVIRNFPVNDSKVHNVTCEGCGSSEFKCDRYKCLECSSYDLCAYCFEQRKQTKTHTSGHAVVHYKCPDELFGGRFKNDSEVTLENLKYAFRDQIHETVPCEGCLTSSITGLRFKCDICPDYDLCEQCVHNRITTKQHKLYHPVILIEKQQIPEISKDDIELGEELGHGAFGCVFKGRWLSSKRTVACKVITIPSSTQFSERKRSFFKELAAYTELSGAYILKIYGYVHQQAVHGKGEKYMLIMEYMAKGSLRTVITEGDKISLRRKLHMACNVANGIRKIHEHDMIHRDIRPDNILVADDYTAKIGDMGIARVLSEDSRHTIVGPESFMPREFYSGIYDQKLDIFTFGLTMNYLFSETMHEYQQREIVIKTRSPIFWDLISRCIHIDPKQRPTSAEIVKALELHNQSFVELINKYPIYMKLPLNEKDDMFIKFYEKTHLQATPTPIIDRHNSSPDVRIRASANVKTRASRKLKSKDFCRIH</sequence>
<proteinExistence type="predicted"/>
<dbReference type="InterPro" id="IPR000433">
    <property type="entry name" value="Znf_ZZ"/>
</dbReference>
<evidence type="ECO:0000313" key="10">
    <source>
        <dbReference type="EMBL" id="CAF3647187.1"/>
    </source>
</evidence>
<dbReference type="GO" id="GO:0004713">
    <property type="term" value="F:protein tyrosine kinase activity"/>
    <property type="evidence" value="ECO:0007669"/>
    <property type="project" value="InterPro"/>
</dbReference>
<evidence type="ECO:0000256" key="5">
    <source>
        <dbReference type="PROSITE-ProRule" id="PRU10141"/>
    </source>
</evidence>